<evidence type="ECO:0000313" key="2">
    <source>
        <dbReference type="Proteomes" id="UP000320055"/>
    </source>
</evidence>
<organism evidence="1 2">
    <name type="scientific">Hyella patelloides LEGE 07179</name>
    <dbReference type="NCBI Taxonomy" id="945734"/>
    <lineage>
        <taxon>Bacteria</taxon>
        <taxon>Bacillati</taxon>
        <taxon>Cyanobacteriota</taxon>
        <taxon>Cyanophyceae</taxon>
        <taxon>Pleurocapsales</taxon>
        <taxon>Hyellaceae</taxon>
        <taxon>Hyella</taxon>
    </lineage>
</organism>
<protein>
    <submittedName>
        <fullName evidence="1">Uncharacterized protein</fullName>
    </submittedName>
</protein>
<gene>
    <name evidence="1" type="ORF">H1P_5440002</name>
</gene>
<reference evidence="1 2" key="1">
    <citation type="submission" date="2019-01" db="EMBL/GenBank/DDBJ databases">
        <authorList>
            <person name="Brito A."/>
        </authorList>
    </citation>
    <scope>NUCLEOTIDE SEQUENCE [LARGE SCALE GENOMIC DNA]</scope>
    <source>
        <strain evidence="1">1</strain>
    </source>
</reference>
<name>A0A563W088_9CYAN</name>
<dbReference type="AlphaFoldDB" id="A0A563W088"/>
<dbReference type="Proteomes" id="UP000320055">
    <property type="component" value="Unassembled WGS sequence"/>
</dbReference>
<evidence type="ECO:0000313" key="1">
    <source>
        <dbReference type="EMBL" id="VEP17080.1"/>
    </source>
</evidence>
<keyword evidence="2" id="KW-1185">Reference proteome</keyword>
<proteinExistence type="predicted"/>
<accession>A0A563W088</accession>
<sequence length="64" mass="7159">MTGGNEGSIPKSATEKRAILQHILQQFSGSGNPPARLLRPVRERVLTNFTVLLSKFTYCCWLII</sequence>
<dbReference type="EMBL" id="CAACVJ010000495">
    <property type="protein sequence ID" value="VEP17080.1"/>
    <property type="molecule type" value="Genomic_DNA"/>
</dbReference>